<reference evidence="1" key="1">
    <citation type="journal article" date="2014" name="Nucleic Acids Res.">
        <title>The evolutionary dynamics of variant antigen genes in Babesia reveal a history of genomic innovation underlying host-parasite interaction.</title>
        <authorList>
            <person name="Jackson A.P."/>
            <person name="Otto T.D."/>
            <person name="Darby A."/>
            <person name="Ramaprasad A."/>
            <person name="Xia D."/>
            <person name="Echaide I.E."/>
            <person name="Farber M."/>
            <person name="Gahlot S."/>
            <person name="Gamble J."/>
            <person name="Gupta D."/>
            <person name="Gupta Y."/>
            <person name="Jackson L."/>
            <person name="Malandrin L."/>
            <person name="Malas T.B."/>
            <person name="Moussa E."/>
            <person name="Nair M."/>
            <person name="Reid A.J."/>
            <person name="Sanders M."/>
            <person name="Sharma J."/>
            <person name="Tracey A."/>
            <person name="Quail M.A."/>
            <person name="Weir W."/>
            <person name="Wastling J.M."/>
            <person name="Hall N."/>
            <person name="Willadsen P."/>
            <person name="Lingelbach K."/>
            <person name="Shiels B."/>
            <person name="Tait A."/>
            <person name="Berriman M."/>
            <person name="Allred D.R."/>
            <person name="Pain A."/>
        </authorList>
    </citation>
    <scope>NUCLEOTIDE SEQUENCE</scope>
    <source>
        <strain evidence="1">1802A</strain>
    </source>
</reference>
<accession>A0AAD9LKB5</accession>
<reference evidence="1" key="2">
    <citation type="submission" date="2021-05" db="EMBL/GenBank/DDBJ databases">
        <authorList>
            <person name="Pain A."/>
        </authorList>
    </citation>
    <scope>NUCLEOTIDE SEQUENCE</scope>
    <source>
        <strain evidence="1">1802A</strain>
    </source>
</reference>
<proteinExistence type="predicted"/>
<gene>
    <name evidence="1" type="ORF">X943_002274</name>
</gene>
<dbReference type="EMBL" id="JAHBMH010000024">
    <property type="protein sequence ID" value="KAK1938559.1"/>
    <property type="molecule type" value="Genomic_DNA"/>
</dbReference>
<evidence type="ECO:0000313" key="1">
    <source>
        <dbReference type="EMBL" id="KAK1938559.1"/>
    </source>
</evidence>
<dbReference type="AlphaFoldDB" id="A0AAD9LKB5"/>
<sequence>MRNGVLMIIGAIAAGTAFLEGAWSVKTIHKHRLIGPKPAPSAHELSTRLISAKDSKCSLISCIGVSSCNQRAALHDAFELDAQQSATLSGALKPRCDLWEVKHPHECKLLLDVDIPATSDKLDCRIDRKKVLKLCQASSAVVIHLNPQDIRRSKNSFHLTRASKELIVDLASSKGNKTSQPIYLILPDVSTLVSAPGGDDIAAYEQFKGHLLELVGKRPNVFIKPEAEQPDVYKSIKALEPAATPNGMLLVPTVTSPADIAKAISTNHNTTSETVNTSLAHILDASFAEHNRTLRDRLCEIYRGELQPNFGSIVQASMLDAALSYYLRTFHVRHDGTVVPYLEQEYKRTTLVTSDAYLRLVILAEAAAKSKLRRELAKDPKQDTDALLRDVMTDYDAEVTKTLAALLTKTAPPEWLTDTIENMREQLREKLDAIVTVHKGLPKPTIYAKQEQAIEQNHEKAKKQRGMNMMLLISAMLRERGYGNRQGYINYQYGPLILTLGYANDRDVAENKPGTGILTPAFRIQPQLHVNFTL</sequence>
<organism evidence="1 2">
    <name type="scientific">Babesia divergens</name>
    <dbReference type="NCBI Taxonomy" id="32595"/>
    <lineage>
        <taxon>Eukaryota</taxon>
        <taxon>Sar</taxon>
        <taxon>Alveolata</taxon>
        <taxon>Apicomplexa</taxon>
        <taxon>Aconoidasida</taxon>
        <taxon>Piroplasmida</taxon>
        <taxon>Babesiidae</taxon>
        <taxon>Babesia</taxon>
    </lineage>
</organism>
<dbReference type="Proteomes" id="UP001195914">
    <property type="component" value="Unassembled WGS sequence"/>
</dbReference>
<evidence type="ECO:0000313" key="2">
    <source>
        <dbReference type="Proteomes" id="UP001195914"/>
    </source>
</evidence>
<protein>
    <submittedName>
        <fullName evidence="1">Uncharacterized protein</fullName>
    </submittedName>
</protein>
<name>A0AAD9LKB5_BABDI</name>
<comment type="caution">
    <text evidence="1">The sequence shown here is derived from an EMBL/GenBank/DDBJ whole genome shotgun (WGS) entry which is preliminary data.</text>
</comment>
<keyword evidence="2" id="KW-1185">Reference proteome</keyword>